<name>A0A1I5Q435_9GAMM</name>
<dbReference type="PANTHER" id="PTHR33835">
    <property type="entry name" value="YALI0C07656P"/>
    <property type="match status" value="1"/>
</dbReference>
<dbReference type="STRING" id="1121869.SAMN03084138_02114"/>
<dbReference type="AlphaFoldDB" id="A0A1I5Q435"/>
<dbReference type="EMBL" id="FOWR01000014">
    <property type="protein sequence ID" value="SFP41005.1"/>
    <property type="molecule type" value="Genomic_DNA"/>
</dbReference>
<dbReference type="OrthoDB" id="450111at2"/>
<proteinExistence type="predicted"/>
<dbReference type="PANTHER" id="PTHR33835:SF1">
    <property type="entry name" value="METALLO-BETA-LACTAMASE DOMAIN-CONTAINING PROTEIN"/>
    <property type="match status" value="1"/>
</dbReference>
<reference evidence="1 2" key="1">
    <citation type="submission" date="2016-10" db="EMBL/GenBank/DDBJ databases">
        <authorList>
            <person name="de Groot N.N."/>
        </authorList>
    </citation>
    <scope>NUCLEOTIDE SEQUENCE [LARGE SCALE GENOMIC DNA]</scope>
    <source>
        <strain evidence="1 2">DSM 15893</strain>
    </source>
</reference>
<dbReference type="InterPro" id="IPR025638">
    <property type="entry name" value="DUF4336"/>
</dbReference>
<gene>
    <name evidence="1" type="ORF">SAMN03084138_02114</name>
</gene>
<organism evidence="1 2">
    <name type="scientific">Enterovibrio norvegicus DSM 15893</name>
    <dbReference type="NCBI Taxonomy" id="1121869"/>
    <lineage>
        <taxon>Bacteria</taxon>
        <taxon>Pseudomonadati</taxon>
        <taxon>Pseudomonadota</taxon>
        <taxon>Gammaproteobacteria</taxon>
        <taxon>Vibrionales</taxon>
        <taxon>Vibrionaceae</taxon>
        <taxon>Enterovibrio</taxon>
    </lineage>
</organism>
<accession>A0A1I5Q435</accession>
<protein>
    <recommendedName>
        <fullName evidence="3">Metallo-beta-lactamase superfamily protein</fullName>
    </recommendedName>
</protein>
<dbReference type="RefSeq" id="WP_017016457.1">
    <property type="nucleotide sequence ID" value="NZ_FOWR01000014.1"/>
</dbReference>
<evidence type="ECO:0008006" key="3">
    <source>
        <dbReference type="Google" id="ProtNLM"/>
    </source>
</evidence>
<evidence type="ECO:0000313" key="1">
    <source>
        <dbReference type="EMBL" id="SFP41005.1"/>
    </source>
</evidence>
<dbReference type="InterPro" id="IPR036866">
    <property type="entry name" value="RibonucZ/Hydroxyglut_hydro"/>
</dbReference>
<dbReference type="SUPFAM" id="SSF56281">
    <property type="entry name" value="Metallo-hydrolase/oxidoreductase"/>
    <property type="match status" value="1"/>
</dbReference>
<dbReference type="GeneID" id="35871261"/>
<sequence>MIEWQANRLWYQSDDYRCFGVNIGQRMMIVRLESGELLIHNPTTLTEDIRQHIAKLGTVSIITTVNSHLHAALSDWWLAYPDAYFYSAPGLASVRTDIGFDGTLNSTTSPRWKGQLYQTIVRGNDRSEDVVFCDPLSKTLLFGESILWLNEGSLGRQLAGKLLGCHNQASIPFYHQMSVKERNLLRWSLQEILTWPFEHILPIHGDPIWFDGKKKLANAYAWLLGH</sequence>
<dbReference type="Proteomes" id="UP000182692">
    <property type="component" value="Unassembled WGS sequence"/>
</dbReference>
<evidence type="ECO:0000313" key="2">
    <source>
        <dbReference type="Proteomes" id="UP000182692"/>
    </source>
</evidence>